<feature type="domain" description="SGNH" evidence="3">
    <location>
        <begin position="423"/>
        <end position="652"/>
    </location>
</feature>
<evidence type="ECO:0000259" key="2">
    <source>
        <dbReference type="Pfam" id="PF01757"/>
    </source>
</evidence>
<dbReference type="AlphaFoldDB" id="A0A1R4HJA4"/>
<gene>
    <name evidence="4" type="ORF">CRENPOLYSF2_960010</name>
</gene>
<keyword evidence="5" id="KW-1185">Reference proteome</keyword>
<feature type="transmembrane region" description="Helical" evidence="1">
    <location>
        <begin position="127"/>
        <end position="148"/>
    </location>
</feature>
<feature type="transmembrane region" description="Helical" evidence="1">
    <location>
        <begin position="191"/>
        <end position="209"/>
    </location>
</feature>
<feature type="transmembrane region" description="Helical" evidence="1">
    <location>
        <begin position="168"/>
        <end position="184"/>
    </location>
</feature>
<dbReference type="Proteomes" id="UP000195442">
    <property type="component" value="Unassembled WGS sequence"/>
</dbReference>
<dbReference type="GO" id="GO:0016020">
    <property type="term" value="C:membrane"/>
    <property type="evidence" value="ECO:0007669"/>
    <property type="project" value="TreeGrafter"/>
</dbReference>
<dbReference type="Pfam" id="PF01757">
    <property type="entry name" value="Acyl_transf_3"/>
    <property type="match status" value="1"/>
</dbReference>
<organism evidence="4 5">
    <name type="scientific">Crenothrix polyspora</name>
    <dbReference type="NCBI Taxonomy" id="360316"/>
    <lineage>
        <taxon>Bacteria</taxon>
        <taxon>Pseudomonadati</taxon>
        <taxon>Pseudomonadota</taxon>
        <taxon>Gammaproteobacteria</taxon>
        <taxon>Methylococcales</taxon>
        <taxon>Crenotrichaceae</taxon>
        <taxon>Crenothrix</taxon>
    </lineage>
</organism>
<dbReference type="InterPro" id="IPR050879">
    <property type="entry name" value="Acyltransferase_3"/>
</dbReference>
<accession>A0A1R4HJA4</accession>
<protein>
    <submittedName>
        <fullName evidence="4">Putative Acyltransferase 3</fullName>
    </submittedName>
</protein>
<dbReference type="Pfam" id="PF19040">
    <property type="entry name" value="SGNH"/>
    <property type="match status" value="1"/>
</dbReference>
<feature type="transmembrane region" description="Helical" evidence="1">
    <location>
        <begin position="335"/>
        <end position="356"/>
    </location>
</feature>
<evidence type="ECO:0000259" key="3">
    <source>
        <dbReference type="Pfam" id="PF19040"/>
    </source>
</evidence>
<dbReference type="PANTHER" id="PTHR23028:SF53">
    <property type="entry name" value="ACYL_TRANSF_3 DOMAIN-CONTAINING PROTEIN"/>
    <property type="match status" value="1"/>
</dbReference>
<dbReference type="PANTHER" id="PTHR23028">
    <property type="entry name" value="ACETYLTRANSFERASE"/>
    <property type="match status" value="1"/>
</dbReference>
<keyword evidence="4" id="KW-0808">Transferase</keyword>
<keyword evidence="1" id="KW-1133">Transmembrane helix</keyword>
<dbReference type="EMBL" id="FUKJ01000464">
    <property type="protein sequence ID" value="SJM96293.1"/>
    <property type="molecule type" value="Genomic_DNA"/>
</dbReference>
<keyword evidence="1" id="KW-0472">Membrane</keyword>
<reference evidence="5" key="1">
    <citation type="submission" date="2017-02" db="EMBL/GenBank/DDBJ databases">
        <authorList>
            <person name="Daims H."/>
        </authorList>
    </citation>
    <scope>NUCLEOTIDE SEQUENCE [LARGE SCALE GENOMIC DNA]</scope>
</reference>
<feature type="transmembrane region" description="Helical" evidence="1">
    <location>
        <begin position="272"/>
        <end position="290"/>
    </location>
</feature>
<feature type="transmembrane region" description="Helical" evidence="1">
    <location>
        <begin position="302"/>
        <end position="323"/>
    </location>
</feature>
<dbReference type="InterPro" id="IPR002656">
    <property type="entry name" value="Acyl_transf_3_dom"/>
</dbReference>
<feature type="transmembrane region" description="Helical" evidence="1">
    <location>
        <begin position="50"/>
        <end position="73"/>
    </location>
</feature>
<sequence>MSLSKTKSQRLALNPQALHQAALIQYRPGIDGLRAVAVISVIVFHINPSYLAGGFLGVDIFFVISGYLITLLLAKDIANTGRLNLVDFYRRRIQRIFPALLFMLVATLLVGYFMLVPKDYAALSKSALWSLFSAANIYFFSSIDTGYFATGSEELPLLHLWSLGIEEQFYILWPFIVWLLVKWVKSTTSRLVIVSVVLVASLLSAQLFLHSHQSFTYYMLPTRAWELMAGGLVALMVFANIGLNKQCSQVAAGLGAVGIALSLALVSKNDDVPGLAAIPVVLGSALVLMSGDKTFIGRFLSLKPIVAIGLVSYSAYLWHWPILAFLRYALVKVDVPIMAGVMVATFTMASLSYFCVEQPLRKRKTSQKNIFVWYFSVPVVMIATLSVLMIHLISVKNPALYDWKSYRAVNADTRAAFAYDFNCQYDDFSVGALTLAGCVFPEGRRPTVLLVGDSHAAHYLGMLRVFAQRYGFTLRNATQSACPLLLDAGKLNWINKKYTHGCAIYRDAVKSELSKYDTVIMGGTWNTYDQSGKKAFRLKLKDTVSILSGQVKNVIILANIPIISDYNKECQIRSVKMPHLQCEKRHLRHGKTAPINRYLSGLSKTYPNVHYFDIRDQLCKDDTCSPYFNDIPVYFNSTHLTMAGSQGIGEKMLKDNDPGLSIFEKIGRVPQQAN</sequence>
<feature type="transmembrane region" description="Helical" evidence="1">
    <location>
        <begin position="250"/>
        <end position="266"/>
    </location>
</feature>
<dbReference type="SUPFAM" id="SSF52266">
    <property type="entry name" value="SGNH hydrolase"/>
    <property type="match status" value="1"/>
</dbReference>
<evidence type="ECO:0000313" key="5">
    <source>
        <dbReference type="Proteomes" id="UP000195442"/>
    </source>
</evidence>
<dbReference type="GO" id="GO:0016747">
    <property type="term" value="F:acyltransferase activity, transferring groups other than amino-acyl groups"/>
    <property type="evidence" value="ECO:0007669"/>
    <property type="project" value="InterPro"/>
</dbReference>
<evidence type="ECO:0000313" key="4">
    <source>
        <dbReference type="EMBL" id="SJM96293.1"/>
    </source>
</evidence>
<feature type="domain" description="Acyltransferase 3" evidence="2">
    <location>
        <begin position="28"/>
        <end position="349"/>
    </location>
</feature>
<name>A0A1R4HJA4_9GAMM</name>
<dbReference type="GO" id="GO:0009103">
    <property type="term" value="P:lipopolysaccharide biosynthetic process"/>
    <property type="evidence" value="ECO:0007669"/>
    <property type="project" value="TreeGrafter"/>
</dbReference>
<proteinExistence type="predicted"/>
<keyword evidence="4" id="KW-0012">Acyltransferase</keyword>
<dbReference type="InterPro" id="IPR043968">
    <property type="entry name" value="SGNH"/>
</dbReference>
<keyword evidence="1" id="KW-0812">Transmembrane</keyword>
<feature type="transmembrane region" description="Helical" evidence="1">
    <location>
        <begin position="224"/>
        <end position="243"/>
    </location>
</feature>
<evidence type="ECO:0000256" key="1">
    <source>
        <dbReference type="SAM" id="Phobius"/>
    </source>
</evidence>
<feature type="transmembrane region" description="Helical" evidence="1">
    <location>
        <begin position="371"/>
        <end position="393"/>
    </location>
</feature>
<feature type="transmembrane region" description="Helical" evidence="1">
    <location>
        <begin position="93"/>
        <end position="115"/>
    </location>
</feature>